<gene>
    <name evidence="16" type="ORF">QR680_004083</name>
</gene>
<evidence type="ECO:0000256" key="11">
    <source>
        <dbReference type="ARBA" id="ARBA00023242"/>
    </source>
</evidence>
<dbReference type="SUPFAM" id="SSF51197">
    <property type="entry name" value="Clavaminate synthase-like"/>
    <property type="match status" value="1"/>
</dbReference>
<organism evidence="16 17">
    <name type="scientific">Steinernema hermaphroditum</name>
    <dbReference type="NCBI Taxonomy" id="289476"/>
    <lineage>
        <taxon>Eukaryota</taxon>
        <taxon>Metazoa</taxon>
        <taxon>Ecdysozoa</taxon>
        <taxon>Nematoda</taxon>
        <taxon>Chromadorea</taxon>
        <taxon>Rhabditida</taxon>
        <taxon>Tylenchina</taxon>
        <taxon>Panagrolaimomorpha</taxon>
        <taxon>Strongyloidoidea</taxon>
        <taxon>Steinernematidae</taxon>
        <taxon>Steinernema</taxon>
    </lineage>
</organism>
<keyword evidence="10 13" id="KW-0804">Transcription</keyword>
<feature type="region of interest" description="Disordered" evidence="14">
    <location>
        <begin position="287"/>
        <end position="318"/>
    </location>
</feature>
<evidence type="ECO:0000256" key="3">
    <source>
        <dbReference type="ARBA" id="ARBA00022491"/>
    </source>
</evidence>
<feature type="compositionally biased region" description="Basic residues" evidence="14">
    <location>
        <begin position="163"/>
        <end position="172"/>
    </location>
</feature>
<comment type="subcellular location">
    <subcellularLocation>
        <location evidence="1 13">Nucleus</location>
    </subcellularLocation>
</comment>
<dbReference type="GO" id="GO:0032453">
    <property type="term" value="F:histone H3K4 demethylase activity"/>
    <property type="evidence" value="ECO:0007669"/>
    <property type="project" value="TreeGrafter"/>
</dbReference>
<evidence type="ECO:0000256" key="13">
    <source>
        <dbReference type="RuleBase" id="RU366061"/>
    </source>
</evidence>
<evidence type="ECO:0000259" key="15">
    <source>
        <dbReference type="PROSITE" id="PS51184"/>
    </source>
</evidence>
<dbReference type="InterPro" id="IPR049043">
    <property type="entry name" value="WHD_RIOX1"/>
</dbReference>
<protein>
    <recommendedName>
        <fullName evidence="13">Bifunctional lysine-specific demethylase and histidyl-hydroxylase</fullName>
        <ecNumber evidence="13">1.14.11.27</ecNumber>
    </recommendedName>
</protein>
<feature type="compositionally biased region" description="Basic residues" evidence="14">
    <location>
        <begin position="71"/>
        <end position="80"/>
    </location>
</feature>
<name>A0AA39LT36_9BILA</name>
<dbReference type="PROSITE" id="PS51184">
    <property type="entry name" value="JMJC"/>
    <property type="match status" value="1"/>
</dbReference>
<dbReference type="AlphaFoldDB" id="A0AA39LT36"/>
<keyword evidence="7 13" id="KW-0560">Oxidoreductase</keyword>
<keyword evidence="4 13" id="KW-0479">Metal-binding</keyword>
<dbReference type="PANTHER" id="PTHR13096">
    <property type="entry name" value="MINA53 MYC INDUCED NUCLEAR ANTIGEN"/>
    <property type="match status" value="1"/>
</dbReference>
<dbReference type="Gene3D" id="3.90.930.40">
    <property type="match status" value="1"/>
</dbReference>
<dbReference type="GO" id="GO:0005730">
    <property type="term" value="C:nucleolus"/>
    <property type="evidence" value="ECO:0007669"/>
    <property type="project" value="TreeGrafter"/>
</dbReference>
<dbReference type="EMBL" id="JAUCMV010000003">
    <property type="protein sequence ID" value="KAK0408662.1"/>
    <property type="molecule type" value="Genomic_DNA"/>
</dbReference>
<feature type="region of interest" description="Disordered" evidence="14">
    <location>
        <begin position="53"/>
        <end position="230"/>
    </location>
</feature>
<feature type="region of interest" description="Disordered" evidence="14">
    <location>
        <begin position="1"/>
        <end position="37"/>
    </location>
</feature>
<feature type="compositionally biased region" description="Basic and acidic residues" evidence="14">
    <location>
        <begin position="56"/>
        <end position="70"/>
    </location>
</feature>
<evidence type="ECO:0000256" key="1">
    <source>
        <dbReference type="ARBA" id="ARBA00004123"/>
    </source>
</evidence>
<comment type="catalytic activity">
    <reaction evidence="12 13">
        <text>N(6),N(6)-dimethyl-L-lysyl(36)-[histone H3] + 2 2-oxoglutarate + 2 O2 = L-lysyl(36)-[histone H3] + 2 formaldehyde + 2 succinate + 2 CO2</text>
        <dbReference type="Rhea" id="RHEA:42032"/>
        <dbReference type="Rhea" id="RHEA-COMP:9785"/>
        <dbReference type="Rhea" id="RHEA-COMP:9787"/>
        <dbReference type="ChEBI" id="CHEBI:15379"/>
        <dbReference type="ChEBI" id="CHEBI:16526"/>
        <dbReference type="ChEBI" id="CHEBI:16810"/>
        <dbReference type="ChEBI" id="CHEBI:16842"/>
        <dbReference type="ChEBI" id="CHEBI:29969"/>
        <dbReference type="ChEBI" id="CHEBI:30031"/>
        <dbReference type="ChEBI" id="CHEBI:61976"/>
        <dbReference type="EC" id="1.14.11.27"/>
    </reaction>
</comment>
<accession>A0AA39LT36</accession>
<dbReference type="InterPro" id="IPR039994">
    <property type="entry name" value="NO66-like"/>
</dbReference>
<evidence type="ECO:0000256" key="8">
    <source>
        <dbReference type="ARBA" id="ARBA00023004"/>
    </source>
</evidence>
<evidence type="ECO:0000256" key="6">
    <source>
        <dbReference type="ARBA" id="ARBA00022964"/>
    </source>
</evidence>
<feature type="compositionally biased region" description="Basic and acidic residues" evidence="14">
    <location>
        <begin position="144"/>
        <end position="153"/>
    </location>
</feature>
<comment type="similarity">
    <text evidence="2">Belongs to the ROX family. NO66 subfamily.</text>
</comment>
<keyword evidence="5" id="KW-0156">Chromatin regulator</keyword>
<sequence length="845" mass="95571">MGRNRNKFKQNKDAAGVPGVKVPDTASEIKKKQQQMEEKLKRMYDNLDSLESAASKAKEAGTLKEKAYSHKKEKAKSGKVKRVEANFSAKDNKITENAPQTLSKTQKKKLKKKAKKAAEASAKVALAQKKSVHQNGQSTSGSSNKDKPKDAQKPQENGGIPTKKGKKDKKKDKQAQLSFSPEELSERKRRAKHPSPDPKRFENFQQSSDVSIEELDSDEDQTPATRFDGKVMKKGTDYDVVNDYQVNYGEHDEEDEYDEEDDFDEEGEDDMLDMSGEDGAVFAEIIDEDSGEELEFNGEEGGYEDEDEEGFGEDDEDEDEQALMEYDNDCEALFNNILRDGKDVSLYSNMDDDDEEEDDSGSDLDSLDEEDAEAALVVKTATPSGKAPVDFSTFPFSKSHHSVQNANSAFQWILGPCELQTFFKSIFEKKTLHVKRNDKKYYGNLFSTPALVDLIEKHCLEYGNNINIASYKNGVRTTLNGEGRVYPQTVQNHLQLKRSVQFVNPQTFDDNVWYLCEVLQELFCSFVGANTYLTPASSAGFAPHWDEIDAFILQLEGSKRWKVYGPEGKEDSLPRESSGNFTDAQMKHRKPLFDDVVHAGDLLYVPRGFIHQALTTNEHSFHITISVCRRNAFADMMEKLIPEVMEQLAEKSAHLRKSLPCNYLDMGGIADCEYPNDESYSEKLLMPFNMHIRNLAKLTRSFVDNGVDMMAREFMKTSLPPVLTPYERKYSVIGKKIDLLSQKPTFKWTKDTKIRLIRKHAQRLIFESADKAFIAHRMNNSRLYEGKPEQVIDIGPEMVAGFTNLVTAYPEYITVGDLECEAHGFDVALAQILYNACLILVDESK</sequence>
<proteinExistence type="inferred from homology"/>
<dbReference type="GO" id="GO:0005506">
    <property type="term" value="F:iron ion binding"/>
    <property type="evidence" value="ECO:0007669"/>
    <property type="project" value="UniProtKB-UniRule"/>
</dbReference>
<evidence type="ECO:0000256" key="12">
    <source>
        <dbReference type="ARBA" id="ARBA00047915"/>
    </source>
</evidence>
<evidence type="ECO:0000256" key="14">
    <source>
        <dbReference type="SAM" id="MobiDB-lite"/>
    </source>
</evidence>
<dbReference type="Pfam" id="PF21233">
    <property type="entry name" value="WHD_RIOX1"/>
    <property type="match status" value="1"/>
</dbReference>
<keyword evidence="3" id="KW-0678">Repressor</keyword>
<evidence type="ECO:0000313" key="16">
    <source>
        <dbReference type="EMBL" id="KAK0408662.1"/>
    </source>
</evidence>
<feature type="compositionally biased region" description="Polar residues" evidence="14">
    <location>
        <begin position="133"/>
        <end position="143"/>
    </location>
</feature>
<dbReference type="Proteomes" id="UP001175271">
    <property type="component" value="Unassembled WGS sequence"/>
</dbReference>
<dbReference type="FunFam" id="3.90.930.40:FF:000001">
    <property type="entry name" value="ribosomal oxygenase 1 isoform X1"/>
    <property type="match status" value="1"/>
</dbReference>
<feature type="region of interest" description="Disordered" evidence="14">
    <location>
        <begin position="345"/>
        <end position="368"/>
    </location>
</feature>
<evidence type="ECO:0000256" key="5">
    <source>
        <dbReference type="ARBA" id="ARBA00022853"/>
    </source>
</evidence>
<evidence type="ECO:0000256" key="4">
    <source>
        <dbReference type="ARBA" id="ARBA00022723"/>
    </source>
</evidence>
<keyword evidence="9 13" id="KW-0805">Transcription regulation</keyword>
<keyword evidence="6 13" id="KW-0223">Dioxygenase</keyword>
<feature type="domain" description="JmjC" evidence="15">
    <location>
        <begin position="501"/>
        <end position="644"/>
    </location>
</feature>
<dbReference type="Pfam" id="PF08007">
    <property type="entry name" value="JmjC_2"/>
    <property type="match status" value="1"/>
</dbReference>
<dbReference type="Gene3D" id="1.10.10.1500">
    <property type="entry name" value="JmjC domain-containing ribosomal oxygenase (ROX), dimer domain"/>
    <property type="match status" value="1"/>
</dbReference>
<dbReference type="EC" id="1.14.11.27" evidence="13"/>
<evidence type="ECO:0000256" key="9">
    <source>
        <dbReference type="ARBA" id="ARBA00023015"/>
    </source>
</evidence>
<comment type="function">
    <text evidence="13">Oxygenase that can act as both a histone lysine demethylase and a ribosomal histidine hydroxylase.</text>
</comment>
<feature type="compositionally biased region" description="Basic residues" evidence="14">
    <location>
        <begin position="105"/>
        <end position="115"/>
    </location>
</feature>
<feature type="compositionally biased region" description="Basic and acidic residues" evidence="14">
    <location>
        <begin position="27"/>
        <end position="37"/>
    </location>
</feature>
<comment type="caution">
    <text evidence="16">The sequence shown here is derived from an EMBL/GenBank/DDBJ whole genome shotgun (WGS) entry which is preliminary data.</text>
</comment>
<feature type="compositionally biased region" description="Acidic residues" evidence="14">
    <location>
        <begin position="211"/>
        <end position="221"/>
    </location>
</feature>
<reference evidence="16" key="1">
    <citation type="submission" date="2023-06" db="EMBL/GenBank/DDBJ databases">
        <title>Genomic analysis of the entomopathogenic nematode Steinernema hermaphroditum.</title>
        <authorList>
            <person name="Schwarz E.M."/>
            <person name="Heppert J.K."/>
            <person name="Baniya A."/>
            <person name="Schwartz H.T."/>
            <person name="Tan C.-H."/>
            <person name="Antoshechkin I."/>
            <person name="Sternberg P.W."/>
            <person name="Goodrich-Blair H."/>
            <person name="Dillman A.R."/>
        </authorList>
    </citation>
    <scope>NUCLEOTIDE SEQUENCE</scope>
    <source>
        <strain evidence="16">PS9179</strain>
        <tissue evidence="16">Whole animal</tissue>
    </source>
</reference>
<dbReference type="PANTHER" id="PTHR13096:SF8">
    <property type="entry name" value="RIBOSOMAL OXYGENASE 1"/>
    <property type="match status" value="1"/>
</dbReference>
<feature type="compositionally biased region" description="Acidic residues" evidence="14">
    <location>
        <begin position="251"/>
        <end position="274"/>
    </location>
</feature>
<evidence type="ECO:0000256" key="10">
    <source>
        <dbReference type="ARBA" id="ARBA00023163"/>
    </source>
</evidence>
<keyword evidence="8 13" id="KW-0408">Iron</keyword>
<feature type="region of interest" description="Disordered" evidence="14">
    <location>
        <begin position="248"/>
        <end position="274"/>
    </location>
</feature>
<dbReference type="Gene3D" id="2.60.120.650">
    <property type="entry name" value="Cupin"/>
    <property type="match status" value="1"/>
</dbReference>
<evidence type="ECO:0000313" key="17">
    <source>
        <dbReference type="Proteomes" id="UP001175271"/>
    </source>
</evidence>
<evidence type="ECO:0000256" key="7">
    <source>
        <dbReference type="ARBA" id="ARBA00023002"/>
    </source>
</evidence>
<keyword evidence="17" id="KW-1185">Reference proteome</keyword>
<feature type="compositionally biased region" description="Low complexity" evidence="14">
    <location>
        <begin position="119"/>
        <end position="129"/>
    </location>
</feature>
<comment type="cofactor">
    <cofactor evidence="13">
        <name>Fe(2+)</name>
        <dbReference type="ChEBI" id="CHEBI:29033"/>
    </cofactor>
    <text evidence="13">Binds 1 Fe(2+) ion per subunit.</text>
</comment>
<feature type="compositionally biased region" description="Acidic residues" evidence="14">
    <location>
        <begin position="350"/>
        <end position="368"/>
    </location>
</feature>
<dbReference type="InterPro" id="IPR003347">
    <property type="entry name" value="JmjC_dom"/>
</dbReference>
<dbReference type="GO" id="GO:0140680">
    <property type="term" value="F:histone H3K36me/H3K36me2 demethylase activity"/>
    <property type="evidence" value="ECO:0007669"/>
    <property type="project" value="UniProtKB-EC"/>
</dbReference>
<keyword evidence="11 13" id="KW-0539">Nucleus</keyword>
<evidence type="ECO:0000256" key="2">
    <source>
        <dbReference type="ARBA" id="ARBA00010309"/>
    </source>
</evidence>